<keyword evidence="7" id="KW-0050">Antiport</keyword>
<dbReference type="HAMAP" id="MF_01844">
    <property type="entry name" value="NhaA"/>
    <property type="match status" value="1"/>
</dbReference>
<dbReference type="GO" id="GO:0015385">
    <property type="term" value="F:sodium:proton antiporter activity"/>
    <property type="evidence" value="ECO:0007669"/>
    <property type="project" value="UniProtKB-UniRule"/>
</dbReference>
<evidence type="ECO:0000313" key="9">
    <source>
        <dbReference type="Proteomes" id="UP000070250"/>
    </source>
</evidence>
<dbReference type="Pfam" id="PF06965">
    <property type="entry name" value="Na_H_antiport_1"/>
    <property type="match status" value="1"/>
</dbReference>
<keyword evidence="9" id="KW-1185">Reference proteome</keyword>
<evidence type="ECO:0000256" key="4">
    <source>
        <dbReference type="ARBA" id="ARBA00022989"/>
    </source>
</evidence>
<dbReference type="PANTHER" id="PTHR30341:SF0">
    <property type="entry name" value="NA(+)_H(+) ANTIPORTER NHAA"/>
    <property type="match status" value="1"/>
</dbReference>
<dbReference type="STRING" id="465721.ACG33_00990"/>
<evidence type="ECO:0000313" key="8">
    <source>
        <dbReference type="EMBL" id="AMN45704.1"/>
    </source>
</evidence>
<feature type="transmembrane region" description="Helical" evidence="7">
    <location>
        <begin position="154"/>
        <end position="177"/>
    </location>
</feature>
<feature type="transmembrane region" description="Helical" evidence="7">
    <location>
        <begin position="373"/>
        <end position="395"/>
    </location>
</feature>
<keyword evidence="7" id="KW-0915">Sodium</keyword>
<feature type="transmembrane region" description="Helical" evidence="7">
    <location>
        <begin position="128"/>
        <end position="147"/>
    </location>
</feature>
<evidence type="ECO:0000256" key="6">
    <source>
        <dbReference type="ARBA" id="ARBA00023201"/>
    </source>
</evidence>
<dbReference type="InterPro" id="IPR023171">
    <property type="entry name" value="Na/H_antiporter_dom_sf"/>
</dbReference>
<sequence length="438" mass="46170">MRRLLQPLERFARLEAAGGIALLVATLIALLWASSPWSSTYHALWHTPITLGWSSWLSHQSLQFWINDGLMTIFFLLVGLEIRREMHDGALATVRLAALPLIAAAGGVMMPAVIFLALNDDPLLRHAWAVPTATDIAFAVGVLTLLGKRVPVQLRVLLLAIAIIDDIAAILIIAMFYTSGLKLLGLLIAACGIVLVFAMQRLGIGSPLAYALPGIIVWSGMLHAGVHPSLAGVALGLLTPVVPSRARAGLLAAAAGALRESAKRLRHDRDARALPPPVKRFKFAQREMLPPLLRVETALHPWVAFGIVPLFALANAGVDLRGVGDALQASASLTLGIALGLVLGKPIGIALATWLSLKLRLAALAEGIDARGVLLIGCLGGIGFTMSIFIANLAFTSPELLSASKLAVLMGSACAAVIGLALGRTLLLRRASCIQDGC</sequence>
<organism evidence="8 9">
    <name type="scientific">Steroidobacter denitrificans</name>
    <dbReference type="NCBI Taxonomy" id="465721"/>
    <lineage>
        <taxon>Bacteria</taxon>
        <taxon>Pseudomonadati</taxon>
        <taxon>Pseudomonadota</taxon>
        <taxon>Gammaproteobacteria</taxon>
        <taxon>Steroidobacterales</taxon>
        <taxon>Steroidobacteraceae</taxon>
        <taxon>Steroidobacter</taxon>
    </lineage>
</organism>
<dbReference type="NCBIfam" id="TIGR00773">
    <property type="entry name" value="NhaA"/>
    <property type="match status" value="1"/>
</dbReference>
<keyword evidence="3 7" id="KW-0812">Transmembrane</keyword>
<comment type="catalytic activity">
    <reaction evidence="7">
        <text>Na(+)(in) + 2 H(+)(out) = Na(+)(out) + 2 H(+)(in)</text>
        <dbReference type="Rhea" id="RHEA:29251"/>
        <dbReference type="ChEBI" id="CHEBI:15378"/>
        <dbReference type="ChEBI" id="CHEBI:29101"/>
    </reaction>
</comment>
<feature type="transmembrane region" description="Helical" evidence="7">
    <location>
        <begin position="62"/>
        <end position="82"/>
    </location>
</feature>
<evidence type="ECO:0000256" key="3">
    <source>
        <dbReference type="ARBA" id="ARBA00022692"/>
    </source>
</evidence>
<gene>
    <name evidence="7" type="primary">nhaA</name>
    <name evidence="8" type="ORF">ACG33_00990</name>
</gene>
<feature type="transmembrane region" description="Helical" evidence="7">
    <location>
        <begin position="407"/>
        <end position="427"/>
    </location>
</feature>
<feature type="transmembrane region" description="Helical" evidence="7">
    <location>
        <begin position="298"/>
        <end position="318"/>
    </location>
</feature>
<dbReference type="PATRIC" id="fig|465721.4.peg.215"/>
<dbReference type="Gene3D" id="1.20.1530.10">
    <property type="entry name" value="Na+/H+ antiporter like domain"/>
    <property type="match status" value="1"/>
</dbReference>
<keyword evidence="7" id="KW-0406">Ion transport</keyword>
<feature type="transmembrane region" description="Helical" evidence="7">
    <location>
        <begin position="330"/>
        <end position="352"/>
    </location>
</feature>
<feature type="transmembrane region" description="Helical" evidence="7">
    <location>
        <begin position="183"/>
        <end position="200"/>
    </location>
</feature>
<dbReference type="Proteomes" id="UP000070250">
    <property type="component" value="Chromosome"/>
</dbReference>
<proteinExistence type="inferred from homology"/>
<accession>A0A127F5H8</accession>
<keyword evidence="5 7" id="KW-0472">Membrane</keyword>
<dbReference type="GO" id="GO:0006885">
    <property type="term" value="P:regulation of pH"/>
    <property type="evidence" value="ECO:0007669"/>
    <property type="project" value="UniProtKB-UniRule"/>
</dbReference>
<dbReference type="KEGG" id="sdf:ACG33_00990"/>
<protein>
    <recommendedName>
        <fullName evidence="7">Na(+)/H(+) antiporter NhaA</fullName>
    </recommendedName>
    <alternativeName>
        <fullName evidence="7">Sodium/proton antiporter NhaA</fullName>
    </alternativeName>
</protein>
<dbReference type="AlphaFoldDB" id="A0A127F5H8"/>
<evidence type="ECO:0000256" key="2">
    <source>
        <dbReference type="ARBA" id="ARBA00022475"/>
    </source>
</evidence>
<dbReference type="EMBL" id="CP011971">
    <property type="protein sequence ID" value="AMN45704.1"/>
    <property type="molecule type" value="Genomic_DNA"/>
</dbReference>
<comment type="similarity">
    <text evidence="7">Belongs to the NhaA Na(+)/H(+) (TC 2.A.33) antiporter family.</text>
</comment>
<evidence type="ECO:0000256" key="7">
    <source>
        <dbReference type="HAMAP-Rule" id="MF_01844"/>
    </source>
</evidence>
<name>A0A127F5H8_STEDE</name>
<evidence type="ECO:0000256" key="1">
    <source>
        <dbReference type="ARBA" id="ARBA00004429"/>
    </source>
</evidence>
<keyword evidence="6 7" id="KW-0739">Sodium transport</keyword>
<comment type="function">
    <text evidence="7">Na(+)/H(+) antiporter that extrudes sodium in exchange for external protons.</text>
</comment>
<keyword evidence="7" id="KW-0813">Transport</keyword>
<comment type="subcellular location">
    <subcellularLocation>
        <location evidence="1">Cell inner membrane</location>
        <topology evidence="1">Multi-pass membrane protein</topology>
    </subcellularLocation>
    <subcellularLocation>
        <location evidence="7">Cell membrane</location>
        <topology evidence="7">Multi-pass membrane protein</topology>
    </subcellularLocation>
</comment>
<feature type="transmembrane region" description="Helical" evidence="7">
    <location>
        <begin position="12"/>
        <end position="33"/>
    </location>
</feature>
<dbReference type="GO" id="GO:0005886">
    <property type="term" value="C:plasma membrane"/>
    <property type="evidence" value="ECO:0007669"/>
    <property type="project" value="UniProtKB-SubCell"/>
</dbReference>
<keyword evidence="4 7" id="KW-1133">Transmembrane helix</keyword>
<reference evidence="8 9" key="1">
    <citation type="submission" date="2015-06" db="EMBL/GenBank/DDBJ databases">
        <title>A Comprehensive Approach to Explore the Metabolic and Phylogenetic Diversity of Bacterial Steroid Degradation in the Environment: Testosterone as an Example.</title>
        <authorList>
            <person name="Yang F.-C."/>
            <person name="Chen Y.-L."/>
            <person name="Yu C.-P."/>
            <person name="Tang S.-L."/>
            <person name="Wang P.-H."/>
            <person name="Ismail W."/>
            <person name="Wang C.-H."/>
            <person name="Yang C.-Y."/>
            <person name="Chiang Y.-R."/>
        </authorList>
    </citation>
    <scope>NUCLEOTIDE SEQUENCE [LARGE SCALE GENOMIC DNA]</scope>
    <source>
        <strain evidence="8 9">DSM 18526</strain>
    </source>
</reference>
<dbReference type="InterPro" id="IPR004670">
    <property type="entry name" value="NhaA"/>
</dbReference>
<keyword evidence="2 7" id="KW-1003">Cell membrane</keyword>
<feature type="transmembrane region" description="Helical" evidence="7">
    <location>
        <begin position="94"/>
        <end position="116"/>
    </location>
</feature>
<dbReference type="PANTHER" id="PTHR30341">
    <property type="entry name" value="SODIUM ION/PROTON ANTIPORTER NHAA-RELATED"/>
    <property type="match status" value="1"/>
</dbReference>
<evidence type="ECO:0000256" key="5">
    <source>
        <dbReference type="ARBA" id="ARBA00023136"/>
    </source>
</evidence>